<dbReference type="GO" id="GO:0005634">
    <property type="term" value="C:nucleus"/>
    <property type="evidence" value="ECO:0007669"/>
    <property type="project" value="TreeGrafter"/>
</dbReference>
<reference evidence="4" key="1">
    <citation type="journal article" date="2023" name="Nat. Commun.">
        <title>Diploid and tetraploid genomes of Acorus and the evolution of monocots.</title>
        <authorList>
            <person name="Ma L."/>
            <person name="Liu K.W."/>
            <person name="Li Z."/>
            <person name="Hsiao Y.Y."/>
            <person name="Qi Y."/>
            <person name="Fu T."/>
            <person name="Tang G.D."/>
            <person name="Zhang D."/>
            <person name="Sun W.H."/>
            <person name="Liu D.K."/>
            <person name="Li Y."/>
            <person name="Chen G.Z."/>
            <person name="Liu X.D."/>
            <person name="Liao X.Y."/>
            <person name="Jiang Y.T."/>
            <person name="Yu X."/>
            <person name="Hao Y."/>
            <person name="Huang J."/>
            <person name="Zhao X.W."/>
            <person name="Ke S."/>
            <person name="Chen Y.Y."/>
            <person name="Wu W.L."/>
            <person name="Hsu J.L."/>
            <person name="Lin Y.F."/>
            <person name="Huang M.D."/>
            <person name="Li C.Y."/>
            <person name="Huang L."/>
            <person name="Wang Z.W."/>
            <person name="Zhao X."/>
            <person name="Zhong W.Y."/>
            <person name="Peng D.H."/>
            <person name="Ahmad S."/>
            <person name="Lan S."/>
            <person name="Zhang J.S."/>
            <person name="Tsai W.C."/>
            <person name="Van de Peer Y."/>
            <person name="Liu Z.J."/>
        </authorList>
    </citation>
    <scope>NUCLEOTIDE SEQUENCE</scope>
    <source>
        <strain evidence="4">SCP</strain>
    </source>
</reference>
<dbReference type="GO" id="GO:0004864">
    <property type="term" value="F:protein phosphatase inhibitor activity"/>
    <property type="evidence" value="ECO:0007669"/>
    <property type="project" value="TreeGrafter"/>
</dbReference>
<feature type="domain" description="Bet v I/Major latex protein" evidence="3">
    <location>
        <begin position="1"/>
        <end position="151"/>
    </location>
</feature>
<gene>
    <name evidence="4" type="ORF">QJS04_geneDACA008853</name>
</gene>
<organism evidence="4 5">
    <name type="scientific">Acorus gramineus</name>
    <name type="common">Dwarf sweet flag</name>
    <dbReference type="NCBI Taxonomy" id="55184"/>
    <lineage>
        <taxon>Eukaryota</taxon>
        <taxon>Viridiplantae</taxon>
        <taxon>Streptophyta</taxon>
        <taxon>Embryophyta</taxon>
        <taxon>Tracheophyta</taxon>
        <taxon>Spermatophyta</taxon>
        <taxon>Magnoliopsida</taxon>
        <taxon>Liliopsida</taxon>
        <taxon>Acoraceae</taxon>
        <taxon>Acorus</taxon>
    </lineage>
</organism>
<dbReference type="SMART" id="SM01037">
    <property type="entry name" value="Bet_v_1"/>
    <property type="match status" value="1"/>
</dbReference>
<evidence type="ECO:0000313" key="4">
    <source>
        <dbReference type="EMBL" id="KAK1261679.1"/>
    </source>
</evidence>
<keyword evidence="2" id="KW-0017">Alkaloid metabolism</keyword>
<evidence type="ECO:0000256" key="1">
    <source>
        <dbReference type="ARBA" id="ARBA00009744"/>
    </source>
</evidence>
<dbReference type="InterPro" id="IPR050279">
    <property type="entry name" value="Plant_def-hormone_signal"/>
</dbReference>
<dbReference type="GO" id="GO:0006952">
    <property type="term" value="P:defense response"/>
    <property type="evidence" value="ECO:0007669"/>
    <property type="project" value="InterPro"/>
</dbReference>
<reference evidence="4" key="2">
    <citation type="submission" date="2023-06" db="EMBL/GenBank/DDBJ databases">
        <authorList>
            <person name="Ma L."/>
            <person name="Liu K.-W."/>
            <person name="Li Z."/>
            <person name="Hsiao Y.-Y."/>
            <person name="Qi Y."/>
            <person name="Fu T."/>
            <person name="Tang G."/>
            <person name="Zhang D."/>
            <person name="Sun W.-H."/>
            <person name="Liu D.-K."/>
            <person name="Li Y."/>
            <person name="Chen G.-Z."/>
            <person name="Liu X.-D."/>
            <person name="Liao X.-Y."/>
            <person name="Jiang Y.-T."/>
            <person name="Yu X."/>
            <person name="Hao Y."/>
            <person name="Huang J."/>
            <person name="Zhao X.-W."/>
            <person name="Ke S."/>
            <person name="Chen Y.-Y."/>
            <person name="Wu W.-L."/>
            <person name="Hsu J.-L."/>
            <person name="Lin Y.-F."/>
            <person name="Huang M.-D."/>
            <person name="Li C.-Y."/>
            <person name="Huang L."/>
            <person name="Wang Z.-W."/>
            <person name="Zhao X."/>
            <person name="Zhong W.-Y."/>
            <person name="Peng D.-H."/>
            <person name="Ahmad S."/>
            <person name="Lan S."/>
            <person name="Zhang J.-S."/>
            <person name="Tsai W.-C."/>
            <person name="Van De Peer Y."/>
            <person name="Liu Z.-J."/>
        </authorList>
    </citation>
    <scope>NUCLEOTIDE SEQUENCE</scope>
    <source>
        <strain evidence="4">SCP</strain>
        <tissue evidence="4">Leaves</tissue>
    </source>
</reference>
<accession>A0AAV9AC61</accession>
<proteinExistence type="inferred from homology"/>
<dbReference type="Gene3D" id="3.30.530.20">
    <property type="match status" value="1"/>
</dbReference>
<dbReference type="GO" id="GO:0010427">
    <property type="term" value="F:abscisic acid binding"/>
    <property type="evidence" value="ECO:0007669"/>
    <property type="project" value="TreeGrafter"/>
</dbReference>
<evidence type="ECO:0000256" key="2">
    <source>
        <dbReference type="ARBA" id="ARBA00022589"/>
    </source>
</evidence>
<dbReference type="GO" id="GO:0038023">
    <property type="term" value="F:signaling receptor activity"/>
    <property type="evidence" value="ECO:0007669"/>
    <property type="project" value="TreeGrafter"/>
</dbReference>
<evidence type="ECO:0000259" key="3">
    <source>
        <dbReference type="SMART" id="SM01037"/>
    </source>
</evidence>
<dbReference type="InterPro" id="IPR023393">
    <property type="entry name" value="START-like_dom_sf"/>
</dbReference>
<protein>
    <recommendedName>
        <fullName evidence="3">Bet v I/Major latex protein domain-containing protein</fullName>
    </recommendedName>
</protein>
<keyword evidence="5" id="KW-1185">Reference proteome</keyword>
<dbReference type="SUPFAM" id="SSF55961">
    <property type="entry name" value="Bet v1-like"/>
    <property type="match status" value="1"/>
</dbReference>
<sequence length="158" mass="17089">MKGEVVHEAEFGFPASTVWEIYGSIRLARLVVKSLPDLFAKAELVEGDGGVGSVLLVTFSSGLDYKEKFVIMDNEKRMKLVEGIGGGFMEASGLKKYVVRMEVIEKGEDVSVARTTVEYEIDESSGASASSMNTDTFVAIAEAVKKHLSHGGEEGTEF</sequence>
<dbReference type="GO" id="GO:0005737">
    <property type="term" value="C:cytoplasm"/>
    <property type="evidence" value="ECO:0007669"/>
    <property type="project" value="TreeGrafter"/>
</dbReference>
<name>A0AAV9AC61_ACOGR</name>
<dbReference type="PANTHER" id="PTHR31213">
    <property type="entry name" value="OS08G0374000 PROTEIN-RELATED"/>
    <property type="match status" value="1"/>
</dbReference>
<evidence type="ECO:0000313" key="5">
    <source>
        <dbReference type="Proteomes" id="UP001179952"/>
    </source>
</evidence>
<comment type="caution">
    <text evidence="4">The sequence shown here is derived from an EMBL/GenBank/DDBJ whole genome shotgun (WGS) entry which is preliminary data.</text>
</comment>
<dbReference type="GO" id="GO:0009738">
    <property type="term" value="P:abscisic acid-activated signaling pathway"/>
    <property type="evidence" value="ECO:0007669"/>
    <property type="project" value="TreeGrafter"/>
</dbReference>
<comment type="similarity">
    <text evidence="1">Belongs to the BetVI family.</text>
</comment>
<dbReference type="GO" id="GO:0009820">
    <property type="term" value="P:alkaloid metabolic process"/>
    <property type="evidence" value="ECO:0007669"/>
    <property type="project" value="UniProtKB-KW"/>
</dbReference>
<dbReference type="Proteomes" id="UP001179952">
    <property type="component" value="Unassembled WGS sequence"/>
</dbReference>
<dbReference type="AlphaFoldDB" id="A0AAV9AC61"/>
<dbReference type="EMBL" id="JAUJYN010000010">
    <property type="protein sequence ID" value="KAK1261679.1"/>
    <property type="molecule type" value="Genomic_DNA"/>
</dbReference>
<dbReference type="Pfam" id="PF00407">
    <property type="entry name" value="Bet_v_1"/>
    <property type="match status" value="1"/>
</dbReference>
<dbReference type="InterPro" id="IPR000916">
    <property type="entry name" value="Bet_v_I/MLP"/>
</dbReference>
<dbReference type="PANTHER" id="PTHR31213:SF19">
    <property type="entry name" value="BET V I_MAJOR LATEX PROTEIN DOMAIN-CONTAINING PROTEIN"/>
    <property type="match status" value="1"/>
</dbReference>